<accession>A0A2N8KA95</accession>
<keyword evidence="5 8" id="KW-0456">Lyase</keyword>
<sequence length="216" mass="23767">MFPKRLSEGYQSFLKGRFHSERSRYQKLAEIGQSPEILIIGCCDSRVSPEVIFDAGPGEMFVIRNVANLVPPCDPDTESSYHGTSAAIEFAVNGLNVKHIVVLGHASCGGIRSFFDGAKPLSKGDFIGKWMSQIEPVAERLGPATGDRQANLKRLELATVEHSLENLMTFPSIRRRVQKGELELHGTYFGVATGVLFLRDPKTGEFNPCLETGIVE</sequence>
<reference evidence="9 10" key="1">
    <citation type="submission" date="2018-01" db="EMBL/GenBank/DDBJ databases">
        <title>The draft genome of an aniline degradation strain ANB-1.</title>
        <authorList>
            <person name="Zhang L."/>
            <person name="Jiang J."/>
        </authorList>
    </citation>
    <scope>NUCLEOTIDE SEQUENCE [LARGE SCALE GENOMIC DNA]</scope>
    <source>
        <strain evidence="9 10">ANB-1</strain>
    </source>
</reference>
<organism evidence="9 10">
    <name type="scientific">Achromobacter pulmonis</name>
    <dbReference type="NCBI Taxonomy" id="1389932"/>
    <lineage>
        <taxon>Bacteria</taxon>
        <taxon>Pseudomonadati</taxon>
        <taxon>Pseudomonadota</taxon>
        <taxon>Betaproteobacteria</taxon>
        <taxon>Burkholderiales</taxon>
        <taxon>Alcaligenaceae</taxon>
        <taxon>Achromobacter</taxon>
    </lineage>
</organism>
<evidence type="ECO:0000256" key="6">
    <source>
        <dbReference type="ARBA" id="ARBA00048348"/>
    </source>
</evidence>
<comment type="similarity">
    <text evidence="1 8">Belongs to the beta-class carbonic anhydrase family.</text>
</comment>
<feature type="binding site" evidence="7">
    <location>
        <position position="44"/>
    </location>
    <ligand>
        <name>Zn(2+)</name>
        <dbReference type="ChEBI" id="CHEBI:29105"/>
    </ligand>
</feature>
<gene>
    <name evidence="9" type="ORF">C1I89_28700</name>
</gene>
<evidence type="ECO:0000256" key="4">
    <source>
        <dbReference type="ARBA" id="ARBA00022833"/>
    </source>
</evidence>
<evidence type="ECO:0000313" key="10">
    <source>
        <dbReference type="Proteomes" id="UP000235994"/>
    </source>
</evidence>
<comment type="catalytic activity">
    <reaction evidence="6 8">
        <text>hydrogencarbonate + H(+) = CO2 + H2O</text>
        <dbReference type="Rhea" id="RHEA:10748"/>
        <dbReference type="ChEBI" id="CHEBI:15377"/>
        <dbReference type="ChEBI" id="CHEBI:15378"/>
        <dbReference type="ChEBI" id="CHEBI:16526"/>
        <dbReference type="ChEBI" id="CHEBI:17544"/>
        <dbReference type="EC" id="4.2.1.1"/>
    </reaction>
</comment>
<dbReference type="InterPro" id="IPR001765">
    <property type="entry name" value="Carbonic_anhydrase"/>
</dbReference>
<feature type="binding site" evidence="7">
    <location>
        <position position="42"/>
    </location>
    <ligand>
        <name>Zn(2+)</name>
        <dbReference type="ChEBI" id="CHEBI:29105"/>
    </ligand>
</feature>
<dbReference type="Proteomes" id="UP000235994">
    <property type="component" value="Unassembled WGS sequence"/>
</dbReference>
<dbReference type="SMART" id="SM00947">
    <property type="entry name" value="Pro_CA"/>
    <property type="match status" value="1"/>
</dbReference>
<dbReference type="InterPro" id="IPR015892">
    <property type="entry name" value="Carbonic_anhydrase_CS"/>
</dbReference>
<evidence type="ECO:0000256" key="2">
    <source>
        <dbReference type="ARBA" id="ARBA00012925"/>
    </source>
</evidence>
<comment type="function">
    <text evidence="8">Reversible hydration of carbon dioxide.</text>
</comment>
<comment type="caution">
    <text evidence="9">The sequence shown here is derived from an EMBL/GenBank/DDBJ whole genome shotgun (WGS) entry which is preliminary data.</text>
</comment>
<dbReference type="CDD" id="cd00884">
    <property type="entry name" value="beta_CA_cladeB"/>
    <property type="match status" value="1"/>
</dbReference>
<dbReference type="PROSITE" id="PS00705">
    <property type="entry name" value="PROK_CO2_ANHYDRASE_2"/>
    <property type="match status" value="1"/>
</dbReference>
<feature type="binding site" evidence="7">
    <location>
        <position position="108"/>
    </location>
    <ligand>
        <name>Zn(2+)</name>
        <dbReference type="ChEBI" id="CHEBI:29105"/>
    </ligand>
</feature>
<dbReference type="PANTHER" id="PTHR11002:SF76">
    <property type="entry name" value="CARBONIC ANHYDRASE"/>
    <property type="match status" value="1"/>
</dbReference>
<dbReference type="Gene3D" id="3.40.1050.10">
    <property type="entry name" value="Carbonic anhydrase"/>
    <property type="match status" value="1"/>
</dbReference>
<evidence type="ECO:0000256" key="5">
    <source>
        <dbReference type="ARBA" id="ARBA00023239"/>
    </source>
</evidence>
<evidence type="ECO:0000256" key="7">
    <source>
        <dbReference type="PIRSR" id="PIRSR601765-1"/>
    </source>
</evidence>
<evidence type="ECO:0000256" key="1">
    <source>
        <dbReference type="ARBA" id="ARBA00006217"/>
    </source>
</evidence>
<dbReference type="SUPFAM" id="SSF53056">
    <property type="entry name" value="beta-carbonic anhydrase, cab"/>
    <property type="match status" value="1"/>
</dbReference>
<dbReference type="GO" id="GO:0008270">
    <property type="term" value="F:zinc ion binding"/>
    <property type="evidence" value="ECO:0007669"/>
    <property type="project" value="UniProtKB-UniRule"/>
</dbReference>
<dbReference type="GO" id="GO:0015976">
    <property type="term" value="P:carbon utilization"/>
    <property type="evidence" value="ECO:0007669"/>
    <property type="project" value="InterPro"/>
</dbReference>
<dbReference type="Pfam" id="PF00484">
    <property type="entry name" value="Pro_CA"/>
    <property type="match status" value="1"/>
</dbReference>
<feature type="binding site" evidence="7">
    <location>
        <position position="105"/>
    </location>
    <ligand>
        <name>Zn(2+)</name>
        <dbReference type="ChEBI" id="CHEBI:29105"/>
    </ligand>
</feature>
<dbReference type="RefSeq" id="WP_102775682.1">
    <property type="nucleotide sequence ID" value="NZ_POQS01000009.1"/>
</dbReference>
<proteinExistence type="inferred from homology"/>
<evidence type="ECO:0000256" key="3">
    <source>
        <dbReference type="ARBA" id="ARBA00022723"/>
    </source>
</evidence>
<dbReference type="GO" id="GO:0004089">
    <property type="term" value="F:carbonate dehydratase activity"/>
    <property type="evidence" value="ECO:0007669"/>
    <property type="project" value="UniProtKB-UniRule"/>
</dbReference>
<dbReference type="InterPro" id="IPR036874">
    <property type="entry name" value="Carbonic_anhydrase_sf"/>
</dbReference>
<dbReference type="EMBL" id="POQS01000009">
    <property type="protein sequence ID" value="PND30369.1"/>
    <property type="molecule type" value="Genomic_DNA"/>
</dbReference>
<evidence type="ECO:0000313" key="9">
    <source>
        <dbReference type="EMBL" id="PND30369.1"/>
    </source>
</evidence>
<protein>
    <recommendedName>
        <fullName evidence="2 8">Carbonic anhydrase</fullName>
        <ecNumber evidence="2 8">4.2.1.1</ecNumber>
    </recommendedName>
    <alternativeName>
        <fullName evidence="8">Carbonate dehydratase</fullName>
    </alternativeName>
</protein>
<name>A0A2N8KA95_9BURK</name>
<dbReference type="PANTHER" id="PTHR11002">
    <property type="entry name" value="CARBONIC ANHYDRASE"/>
    <property type="match status" value="1"/>
</dbReference>
<dbReference type="EC" id="4.2.1.1" evidence="2 8"/>
<dbReference type="InterPro" id="IPR045066">
    <property type="entry name" value="Beta_CA_cladeB"/>
</dbReference>
<keyword evidence="3 7" id="KW-0479">Metal-binding</keyword>
<comment type="cofactor">
    <cofactor evidence="7">
        <name>Zn(2+)</name>
        <dbReference type="ChEBI" id="CHEBI:29105"/>
    </cofactor>
    <text evidence="7">Binds 1 zinc ion per subunit.</text>
</comment>
<keyword evidence="4 7" id="KW-0862">Zinc</keyword>
<evidence type="ECO:0000256" key="8">
    <source>
        <dbReference type="RuleBase" id="RU003956"/>
    </source>
</evidence>
<dbReference type="AlphaFoldDB" id="A0A2N8KA95"/>
<keyword evidence="10" id="KW-1185">Reference proteome</keyword>